<dbReference type="PANTHER" id="PTHR10417:SF15">
    <property type="entry name" value="STERILE ALPHA MOTIF DOMAIN-CONTAINING 11"/>
    <property type="match status" value="1"/>
</dbReference>
<dbReference type="SUPFAM" id="SSF63763">
    <property type="entry name" value="SAND domain-like"/>
    <property type="match status" value="1"/>
</dbReference>
<dbReference type="GO" id="GO:0003677">
    <property type="term" value="F:DNA binding"/>
    <property type="evidence" value="ECO:0007669"/>
    <property type="project" value="UniProtKB-KW"/>
</dbReference>
<keyword evidence="3" id="KW-0539">Nucleus</keyword>
<keyword evidence="6" id="KW-1185">Reference proteome</keyword>
<reference evidence="5" key="1">
    <citation type="submission" date="2023-07" db="EMBL/GenBank/DDBJ databases">
        <title>Chromosome-level genome assembly of Artemia franciscana.</title>
        <authorList>
            <person name="Jo E."/>
        </authorList>
    </citation>
    <scope>NUCLEOTIDE SEQUENCE</scope>
    <source>
        <tissue evidence="5">Whole body</tissue>
    </source>
</reference>
<evidence type="ECO:0000256" key="3">
    <source>
        <dbReference type="ARBA" id="ARBA00023242"/>
    </source>
</evidence>
<evidence type="ECO:0000256" key="1">
    <source>
        <dbReference type="ARBA" id="ARBA00023015"/>
    </source>
</evidence>
<dbReference type="AlphaFoldDB" id="A0AA88I8M4"/>
<dbReference type="Gene3D" id="3.10.390.10">
    <property type="entry name" value="SAND domain-like"/>
    <property type="match status" value="1"/>
</dbReference>
<feature type="domain" description="SAND" evidence="4">
    <location>
        <begin position="47"/>
        <end position="118"/>
    </location>
</feature>
<dbReference type="InterPro" id="IPR000770">
    <property type="entry name" value="SAND_dom"/>
</dbReference>
<dbReference type="PROSITE" id="PS50864">
    <property type="entry name" value="SAND"/>
    <property type="match status" value="1"/>
</dbReference>
<name>A0AA88I8M4_ARTSF</name>
<dbReference type="PANTHER" id="PTHR10417">
    <property type="entry name" value="GLUCOCORTICOID MODULATORY ELEMENT-BINDING PROTEIN"/>
    <property type="match status" value="1"/>
</dbReference>
<sequence length="205" mass="23169">MALIPRATFDYDLYNHFAKAFCLANPKFVRSAIEDYIRPVFQHGDIVLEVECGSNNGYMYLSKLCQGSRGACIYYQGSWLTPNEFQFLSGRETAKDWKRSIRHCGKSMKLLLNKGILTTHPIACDCNSCRNSARMVSKQNMMNSSGPANNNTFLGKIGNKFSFSDLAKIEVDFAEGFATDENISIHDQSEVRCDLDVLHQWILKA</sequence>
<dbReference type="Pfam" id="PF01342">
    <property type="entry name" value="SAND"/>
    <property type="match status" value="1"/>
</dbReference>
<protein>
    <recommendedName>
        <fullName evidence="4">SAND domain-containing protein</fullName>
    </recommendedName>
</protein>
<dbReference type="InterPro" id="IPR010919">
    <property type="entry name" value="SAND-like_dom_sf"/>
</dbReference>
<keyword evidence="2" id="KW-0804">Transcription</keyword>
<evidence type="ECO:0000313" key="6">
    <source>
        <dbReference type="Proteomes" id="UP001187531"/>
    </source>
</evidence>
<accession>A0AA88I8M4</accession>
<keyword evidence="1" id="KW-0805">Transcription regulation</keyword>
<gene>
    <name evidence="5" type="ORF">QYM36_007385</name>
</gene>
<dbReference type="Proteomes" id="UP001187531">
    <property type="component" value="Unassembled WGS sequence"/>
</dbReference>
<evidence type="ECO:0000259" key="4">
    <source>
        <dbReference type="PROSITE" id="PS50864"/>
    </source>
</evidence>
<organism evidence="5 6">
    <name type="scientific">Artemia franciscana</name>
    <name type="common">Brine shrimp</name>
    <name type="synonym">Artemia sanfranciscana</name>
    <dbReference type="NCBI Taxonomy" id="6661"/>
    <lineage>
        <taxon>Eukaryota</taxon>
        <taxon>Metazoa</taxon>
        <taxon>Ecdysozoa</taxon>
        <taxon>Arthropoda</taxon>
        <taxon>Crustacea</taxon>
        <taxon>Branchiopoda</taxon>
        <taxon>Anostraca</taxon>
        <taxon>Artemiidae</taxon>
        <taxon>Artemia</taxon>
    </lineage>
</organism>
<dbReference type="GO" id="GO:0046872">
    <property type="term" value="F:metal ion binding"/>
    <property type="evidence" value="ECO:0007669"/>
    <property type="project" value="UniProtKB-KW"/>
</dbReference>
<dbReference type="EMBL" id="JAVRJZ010000011">
    <property type="protein sequence ID" value="KAK2717242.1"/>
    <property type="molecule type" value="Genomic_DNA"/>
</dbReference>
<comment type="caution">
    <text evidence="5">The sequence shown here is derived from an EMBL/GenBank/DDBJ whole genome shotgun (WGS) entry which is preliminary data.</text>
</comment>
<evidence type="ECO:0000313" key="5">
    <source>
        <dbReference type="EMBL" id="KAK2717242.1"/>
    </source>
</evidence>
<dbReference type="SMART" id="SM00258">
    <property type="entry name" value="SAND"/>
    <property type="match status" value="1"/>
</dbReference>
<proteinExistence type="predicted"/>
<evidence type="ECO:0000256" key="2">
    <source>
        <dbReference type="ARBA" id="ARBA00023163"/>
    </source>
</evidence>